<gene>
    <name evidence="2" type="ORF">CSUI_006375</name>
</gene>
<dbReference type="GeneID" id="94429748"/>
<reference evidence="2 3" key="1">
    <citation type="journal article" date="2017" name="Int. J. Parasitol.">
        <title>The genome of the protozoan parasite Cystoisospora suis and a reverse vaccinology approach to identify vaccine candidates.</title>
        <authorList>
            <person name="Palmieri N."/>
            <person name="Shrestha A."/>
            <person name="Ruttkowski B."/>
            <person name="Beck T."/>
            <person name="Vogl C."/>
            <person name="Tomley F."/>
            <person name="Blake D.P."/>
            <person name="Joachim A."/>
        </authorList>
    </citation>
    <scope>NUCLEOTIDE SEQUENCE [LARGE SCALE GENOMIC DNA]</scope>
    <source>
        <strain evidence="2 3">Wien I</strain>
    </source>
</reference>
<dbReference type="Proteomes" id="UP000221165">
    <property type="component" value="Unassembled WGS sequence"/>
</dbReference>
<proteinExistence type="predicted"/>
<dbReference type="VEuPathDB" id="ToxoDB:CSUI_006375"/>
<sequence length="102" mass="11588">MSYRKIYIGLYVLTSPCLSKLSTCSLTSRSFYVSFYTYLSISLSPFLLRPRLVPCCVSEMVKGLCVGSGVFFYLSFYIFLYFCICFFSSVDFLLLSLSQSTG</sequence>
<protein>
    <recommendedName>
        <fullName evidence="4">Transmembrane protein</fullName>
    </recommendedName>
</protein>
<dbReference type="EMBL" id="MIGC01003214">
    <property type="protein sequence ID" value="PHJ19790.1"/>
    <property type="molecule type" value="Genomic_DNA"/>
</dbReference>
<accession>A0A2C6KH26</accession>
<evidence type="ECO:0008006" key="4">
    <source>
        <dbReference type="Google" id="ProtNLM"/>
    </source>
</evidence>
<keyword evidence="1" id="KW-0812">Transmembrane</keyword>
<feature type="transmembrane region" description="Helical" evidence="1">
    <location>
        <begin position="69"/>
        <end position="90"/>
    </location>
</feature>
<dbReference type="RefSeq" id="XP_067921485.1">
    <property type="nucleotide sequence ID" value="XM_068066537.1"/>
</dbReference>
<dbReference type="AlphaFoldDB" id="A0A2C6KH26"/>
<keyword evidence="3" id="KW-1185">Reference proteome</keyword>
<evidence type="ECO:0000313" key="2">
    <source>
        <dbReference type="EMBL" id="PHJ19790.1"/>
    </source>
</evidence>
<evidence type="ECO:0000256" key="1">
    <source>
        <dbReference type="SAM" id="Phobius"/>
    </source>
</evidence>
<organism evidence="2 3">
    <name type="scientific">Cystoisospora suis</name>
    <dbReference type="NCBI Taxonomy" id="483139"/>
    <lineage>
        <taxon>Eukaryota</taxon>
        <taxon>Sar</taxon>
        <taxon>Alveolata</taxon>
        <taxon>Apicomplexa</taxon>
        <taxon>Conoidasida</taxon>
        <taxon>Coccidia</taxon>
        <taxon>Eucoccidiorida</taxon>
        <taxon>Eimeriorina</taxon>
        <taxon>Sarcocystidae</taxon>
        <taxon>Cystoisospora</taxon>
    </lineage>
</organism>
<comment type="caution">
    <text evidence="2">The sequence shown here is derived from an EMBL/GenBank/DDBJ whole genome shotgun (WGS) entry which is preliminary data.</text>
</comment>
<name>A0A2C6KH26_9APIC</name>
<evidence type="ECO:0000313" key="3">
    <source>
        <dbReference type="Proteomes" id="UP000221165"/>
    </source>
</evidence>
<keyword evidence="1" id="KW-0472">Membrane</keyword>
<keyword evidence="1" id="KW-1133">Transmembrane helix</keyword>